<reference evidence="1" key="2">
    <citation type="submission" date="2025-08" db="UniProtKB">
        <authorList>
            <consortium name="Ensembl"/>
        </authorList>
    </citation>
    <scope>IDENTIFICATION</scope>
</reference>
<accession>A0A8C3VFW2</accession>
<reference evidence="1" key="3">
    <citation type="submission" date="2025-09" db="UniProtKB">
        <authorList>
            <consortium name="Ensembl"/>
        </authorList>
    </citation>
    <scope>IDENTIFICATION</scope>
</reference>
<reference evidence="1" key="1">
    <citation type="submission" date="2020-10" db="EMBL/GenBank/DDBJ databases">
        <title>Catharus ustulatus (Swainson's thrush) genome, bCatUst1, primary haplotype v2.</title>
        <authorList>
            <person name="Delmore K."/>
            <person name="Vafadar M."/>
            <person name="Formenti G."/>
            <person name="Chow W."/>
            <person name="Pelan S."/>
            <person name="Howe K."/>
            <person name="Rhie A."/>
            <person name="Mountcastle J."/>
            <person name="Haase B."/>
            <person name="Fedrigo O."/>
            <person name="Jarvis E.D."/>
        </authorList>
    </citation>
    <scope>NUCLEOTIDE SEQUENCE [LARGE SCALE GENOMIC DNA]</scope>
</reference>
<evidence type="ECO:0000313" key="1">
    <source>
        <dbReference type="Ensembl" id="ENSCUSP00005027682.1"/>
    </source>
</evidence>
<protein>
    <submittedName>
        <fullName evidence="1">Uncharacterized protein</fullName>
    </submittedName>
</protein>
<name>A0A8C3VFW2_CATUS</name>
<dbReference type="Ensembl" id="ENSCUST00005028644.1">
    <property type="protein sequence ID" value="ENSCUSP00005027682.1"/>
    <property type="gene ID" value="ENSCUSG00005017027.1"/>
</dbReference>
<proteinExistence type="predicted"/>
<sequence>ESQDKQHAAVNFPGVLSLLSSFVHLHQAPFQFSCPAILIFPCHFQKTSFVSEPGTPDKITLPALSCIHPYFTNISKVFTFYINFRLQLRKSSESNCRLCVGLHCPE</sequence>
<keyword evidence="2" id="KW-1185">Reference proteome</keyword>
<evidence type="ECO:0000313" key="2">
    <source>
        <dbReference type="Proteomes" id="UP000694563"/>
    </source>
</evidence>
<dbReference type="Proteomes" id="UP000694563">
    <property type="component" value="Chromosome 18"/>
</dbReference>
<organism evidence="1 2">
    <name type="scientific">Catharus ustulatus</name>
    <name type="common">Russet-backed thrush</name>
    <name type="synonym">Hylocichla ustulatus</name>
    <dbReference type="NCBI Taxonomy" id="91951"/>
    <lineage>
        <taxon>Eukaryota</taxon>
        <taxon>Metazoa</taxon>
        <taxon>Chordata</taxon>
        <taxon>Craniata</taxon>
        <taxon>Vertebrata</taxon>
        <taxon>Euteleostomi</taxon>
        <taxon>Archelosauria</taxon>
        <taxon>Archosauria</taxon>
        <taxon>Dinosauria</taxon>
        <taxon>Saurischia</taxon>
        <taxon>Theropoda</taxon>
        <taxon>Coelurosauria</taxon>
        <taxon>Aves</taxon>
        <taxon>Neognathae</taxon>
        <taxon>Neoaves</taxon>
        <taxon>Telluraves</taxon>
        <taxon>Australaves</taxon>
        <taxon>Passeriformes</taxon>
        <taxon>Turdidae</taxon>
        <taxon>Catharus</taxon>
    </lineage>
</organism>
<dbReference type="AlphaFoldDB" id="A0A8C3VFW2"/>